<protein>
    <recommendedName>
        <fullName evidence="5">MMS19 nucleotide excision repair protein</fullName>
    </recommendedName>
</protein>
<keyword evidence="4 5" id="KW-0539">Nucleus</keyword>
<evidence type="ECO:0000256" key="5">
    <source>
        <dbReference type="RuleBase" id="RU367072"/>
    </source>
</evidence>
<dbReference type="InterPro" id="IPR029240">
    <property type="entry name" value="MMS19_N"/>
</dbReference>
<reference evidence="9 10" key="1">
    <citation type="journal article" date="2008" name="Nature">
        <title>The genome of the choanoflagellate Monosiga brevicollis and the origin of metazoans.</title>
        <authorList>
            <consortium name="JGI Sequencing"/>
            <person name="King N."/>
            <person name="Westbrook M.J."/>
            <person name="Young S.L."/>
            <person name="Kuo A."/>
            <person name="Abedin M."/>
            <person name="Chapman J."/>
            <person name="Fairclough S."/>
            <person name="Hellsten U."/>
            <person name="Isogai Y."/>
            <person name="Letunic I."/>
            <person name="Marr M."/>
            <person name="Pincus D."/>
            <person name="Putnam N."/>
            <person name="Rokas A."/>
            <person name="Wright K.J."/>
            <person name="Zuzow R."/>
            <person name="Dirks W."/>
            <person name="Good M."/>
            <person name="Goodstein D."/>
            <person name="Lemons D."/>
            <person name="Li W."/>
            <person name="Lyons J.B."/>
            <person name="Morris A."/>
            <person name="Nichols S."/>
            <person name="Richter D.J."/>
            <person name="Salamov A."/>
            <person name="Bork P."/>
            <person name="Lim W.A."/>
            <person name="Manning G."/>
            <person name="Miller W.T."/>
            <person name="McGinnis W."/>
            <person name="Shapiro H."/>
            <person name="Tjian R."/>
            <person name="Grigoriev I.V."/>
            <person name="Rokhsar D."/>
        </authorList>
    </citation>
    <scope>NUCLEOTIDE SEQUENCE [LARGE SCALE GENOMIC DNA]</scope>
    <source>
        <strain evidence="10">MX1 / ATCC 50154</strain>
    </source>
</reference>
<organism evidence="9 10">
    <name type="scientific">Monosiga brevicollis</name>
    <name type="common">Choanoflagellate</name>
    <dbReference type="NCBI Taxonomy" id="81824"/>
    <lineage>
        <taxon>Eukaryota</taxon>
        <taxon>Choanoflagellata</taxon>
        <taxon>Craspedida</taxon>
        <taxon>Salpingoecidae</taxon>
        <taxon>Monosiga</taxon>
    </lineage>
</organism>
<sequence>MLGSGPPCCWHVWQQLLSLLATTSHGFWRVRVLSGVVLAKFFMTRIQDQPSTLPALTGLNELHKMNRTIFHGMAAELMTDIMKNVFVPAQAQPLRHQCFLLDAALLKTHLTELQTLGQQFVVGFVQQIDGEKDPRCLTQAFDLVPFVAKTFALTPNLTTALFEAISCYFPITFHPPPNDPYGITHEGLVAAHQACLSAHDAFAGPTIELVLDKLGSTIDETKMQCFETLAVVLPRFTVLKLLPYINKLYAAIRGEIYATAQEKSCYGLVCSEQSAHGDGNSLLSRGESSLLAVHGKLIVAAALASARACTLVFTDYVRPAADALMQTSQDSMRRAIGAILVDLLRAGSMCGLDESQRGLVLPIAQQLQDIMAGFALTRDDGLLQSYGVQGMMHFCELEGNAVDERQAVETTLHVLDQASPTEPLVALEAALECLGRMSQRNAAVVTDQLLQRLVAWATGDAVWAPIVAKRFPELFLHESAEPFVAQIFSTLFSAPTSSATLGLLQSCMVEASKHGALVQSLLPDLFQRLIEAACAAETLGASPQNPLCLGLAALVANANQRFLILASVPQQASQELQFSLLAKALDELLQGNAQSHPLCHAVICNLTREVSPALKQEAPLVQRVLAEVAKCSDDEAALRAAAPLATLLNKNPDALPYAELEAMVQSSPRPGVMSAIVYKALATQHHSSTTAARQQFVTLAVQGTLQMSLGTLLGFILEDDGWRFSRQGHCVVRLLYKQRVSQELLPALIEAHGTLTAEGRSNVLQGLASILEGASAQFISGQAGNILPLILKGVSEPDATLVEASLRALQRIMRSTPAAVDTHTHDVITRLLSLVQPQALAQVAELDAIKVARIQPALPGACSYVAPLIPALLDDQLMPDARVVIRQLQVCLNDRKRVVRNAAVKCRSIWIAKCG</sequence>
<dbReference type="PANTHER" id="PTHR12891">
    <property type="entry name" value="DNA REPAIR/TRANSCRIPTION PROTEIN MET18/MMS19"/>
    <property type="match status" value="1"/>
</dbReference>
<dbReference type="InterPro" id="IPR016024">
    <property type="entry name" value="ARM-type_fold"/>
</dbReference>
<dbReference type="Proteomes" id="UP000001357">
    <property type="component" value="Unassembled WGS sequence"/>
</dbReference>
<feature type="domain" description="MMS19 N-terminal" evidence="8">
    <location>
        <begin position="37"/>
        <end position="257"/>
    </location>
</feature>
<dbReference type="SUPFAM" id="SSF48371">
    <property type="entry name" value="ARM repeat"/>
    <property type="match status" value="1"/>
</dbReference>
<dbReference type="EMBL" id="CH991575">
    <property type="protein sequence ID" value="EDQ85318.1"/>
    <property type="molecule type" value="Genomic_DNA"/>
</dbReference>
<evidence type="ECO:0000259" key="8">
    <source>
        <dbReference type="Pfam" id="PF14500"/>
    </source>
</evidence>
<dbReference type="GO" id="GO:0005634">
    <property type="term" value="C:nucleus"/>
    <property type="evidence" value="ECO:0007669"/>
    <property type="project" value="UniProtKB-SubCell"/>
</dbReference>
<dbReference type="AlphaFoldDB" id="A9VB24"/>
<dbReference type="GO" id="GO:0016226">
    <property type="term" value="P:iron-sulfur cluster assembly"/>
    <property type="evidence" value="ECO:0007669"/>
    <property type="project" value="UniProtKB-UniRule"/>
</dbReference>
<dbReference type="InterPro" id="IPR011989">
    <property type="entry name" value="ARM-like"/>
</dbReference>
<dbReference type="Gene3D" id="1.25.10.10">
    <property type="entry name" value="Leucine-rich Repeat Variant"/>
    <property type="match status" value="1"/>
</dbReference>
<evidence type="ECO:0000256" key="4">
    <source>
        <dbReference type="ARBA" id="ARBA00023242"/>
    </source>
</evidence>
<dbReference type="GO" id="GO:0006281">
    <property type="term" value="P:DNA repair"/>
    <property type="evidence" value="ECO:0007669"/>
    <property type="project" value="UniProtKB-UniRule"/>
</dbReference>
<dbReference type="KEGG" id="mbr:MONBRDRAFT_29428"/>
<keyword evidence="3" id="KW-0677">Repeat</keyword>
<name>A9VB24_MONBE</name>
<dbReference type="STRING" id="81824.A9VB24"/>
<dbReference type="RefSeq" id="XP_001749939.1">
    <property type="nucleotide sequence ID" value="XM_001749887.1"/>
</dbReference>
<dbReference type="eggNOG" id="KOG1967">
    <property type="taxonomic scope" value="Eukaryota"/>
</dbReference>
<comment type="subcellular location">
    <subcellularLocation>
        <location evidence="1 5">Nucleus</location>
    </subcellularLocation>
</comment>
<dbReference type="PANTHER" id="PTHR12891:SF0">
    <property type="entry name" value="MMS19 NUCLEOTIDE EXCISION REPAIR PROTEIN HOMOLOG"/>
    <property type="match status" value="1"/>
</dbReference>
<dbReference type="GO" id="GO:0097361">
    <property type="term" value="C:cytosolic [4Fe-4S] assembly targeting complex"/>
    <property type="evidence" value="ECO:0000318"/>
    <property type="project" value="GO_Central"/>
</dbReference>
<proteinExistence type="inferred from homology"/>
<dbReference type="GO" id="GO:0051604">
    <property type="term" value="P:protein maturation"/>
    <property type="evidence" value="ECO:0000318"/>
    <property type="project" value="GO_Central"/>
</dbReference>
<dbReference type="FunCoup" id="A9VB24">
    <property type="interactions" value="1587"/>
</dbReference>
<evidence type="ECO:0000256" key="1">
    <source>
        <dbReference type="ARBA" id="ARBA00004123"/>
    </source>
</evidence>
<comment type="function">
    <text evidence="5">Key component of the cytosolic iron-sulfur protein assembly (CIA) complex, a multiprotein complex that mediates the incorporation of iron-sulfur cluster into apoproteins specifically involved in DNA metabolism and genomic integrity. In the CIA complex, MMS19 acts as an adapter between early-acting CIA components and a subset of cellular target iron-sulfur proteins.</text>
</comment>
<dbReference type="InParanoid" id="A9VB24"/>
<accession>A9VB24</accession>
<keyword evidence="5" id="KW-0234">DNA repair</keyword>
<feature type="chain" id="PRO_5002742926" description="MMS19 nucleotide excision repair protein" evidence="6">
    <location>
        <begin position="27"/>
        <end position="915"/>
    </location>
</feature>
<keyword evidence="5" id="KW-0227">DNA damage</keyword>
<evidence type="ECO:0000313" key="10">
    <source>
        <dbReference type="Proteomes" id="UP000001357"/>
    </source>
</evidence>
<dbReference type="Pfam" id="PF12460">
    <property type="entry name" value="MMS19_C"/>
    <property type="match status" value="1"/>
</dbReference>
<evidence type="ECO:0000256" key="3">
    <source>
        <dbReference type="ARBA" id="ARBA00022737"/>
    </source>
</evidence>
<evidence type="ECO:0000256" key="6">
    <source>
        <dbReference type="SAM" id="SignalP"/>
    </source>
</evidence>
<comment type="similarity">
    <text evidence="2 5">Belongs to the MET18/MMS19 family.</text>
</comment>
<dbReference type="GeneID" id="5895128"/>
<dbReference type="InterPro" id="IPR039920">
    <property type="entry name" value="MMS19"/>
</dbReference>
<keyword evidence="10" id="KW-1185">Reference proteome</keyword>
<dbReference type="OMA" id="FSFMPEF"/>
<dbReference type="Pfam" id="PF14500">
    <property type="entry name" value="MMS19_N"/>
    <property type="match status" value="1"/>
</dbReference>
<feature type="signal peptide" evidence="6">
    <location>
        <begin position="1"/>
        <end position="26"/>
    </location>
</feature>
<evidence type="ECO:0000259" key="7">
    <source>
        <dbReference type="Pfam" id="PF12460"/>
    </source>
</evidence>
<gene>
    <name evidence="9" type="ORF">MONBRDRAFT_29428</name>
</gene>
<dbReference type="InterPro" id="IPR024687">
    <property type="entry name" value="MMS19_C"/>
</dbReference>
<evidence type="ECO:0000256" key="2">
    <source>
        <dbReference type="ARBA" id="ARBA00009340"/>
    </source>
</evidence>
<feature type="domain" description="MMS19 C-terminal" evidence="7">
    <location>
        <begin position="553"/>
        <end position="839"/>
    </location>
</feature>
<keyword evidence="6" id="KW-0732">Signal</keyword>
<evidence type="ECO:0000313" key="9">
    <source>
        <dbReference type="EMBL" id="EDQ85318.1"/>
    </source>
</evidence>